<sequence length="233" mass="26476">MVCSPLSAVEKKDIDPTIKVRLIHDLSFSENLSTKASFDKSPHYIITIADRIEDLVARYPQFVPQILKGDVKGAYRHLIVASQHVAFGCAITWVERENSPSTVSICDDSEPFWGVVWVDDHLFIEVDKTILGPRAINEEKFSHWETRLTALGLSWDTDNSTVSIPDDKIAKALDRVTKLNQSQTVTKSDLLKLLGSLRHICSFLRTARPFYQRLQYACKRTPQHGVVKHENNF</sequence>
<dbReference type="Proteomes" id="UP000237271">
    <property type="component" value="Unassembled WGS sequence"/>
</dbReference>
<dbReference type="OrthoDB" id="128454at2759"/>
<evidence type="ECO:0000313" key="2">
    <source>
        <dbReference type="Proteomes" id="UP000237271"/>
    </source>
</evidence>
<name>A0A2P4X4I7_9STRA</name>
<dbReference type="PANTHER" id="PTHR33050">
    <property type="entry name" value="REVERSE TRANSCRIPTASE DOMAIN-CONTAINING PROTEIN"/>
    <property type="match status" value="1"/>
</dbReference>
<comment type="caution">
    <text evidence="1">The sequence shown here is derived from an EMBL/GenBank/DDBJ whole genome shotgun (WGS) entry which is preliminary data.</text>
</comment>
<reference evidence="1 2" key="1">
    <citation type="journal article" date="2017" name="Genome Biol. Evol.">
        <title>Phytophthora megakarya and P. palmivora, closely related causal agents of cacao black pod rot, underwent increases in genome sizes and gene numbers by different mechanisms.</title>
        <authorList>
            <person name="Ali S.S."/>
            <person name="Shao J."/>
            <person name="Lary D.J."/>
            <person name="Kronmiller B."/>
            <person name="Shen D."/>
            <person name="Strem M.D."/>
            <person name="Amoako-Attah I."/>
            <person name="Akrofi A.Y."/>
            <person name="Begoude B.A."/>
            <person name="Ten Hoopen G.M."/>
            <person name="Coulibaly K."/>
            <person name="Kebe B.I."/>
            <person name="Melnick R.L."/>
            <person name="Guiltinan M.J."/>
            <person name="Tyler B.M."/>
            <person name="Meinhardt L.W."/>
            <person name="Bailey B.A."/>
        </authorList>
    </citation>
    <scope>NUCLEOTIDE SEQUENCE [LARGE SCALE GENOMIC DNA]</scope>
    <source>
        <strain evidence="2">sbr112.9</strain>
    </source>
</reference>
<organism evidence="1 2">
    <name type="scientific">Phytophthora palmivora</name>
    <dbReference type="NCBI Taxonomy" id="4796"/>
    <lineage>
        <taxon>Eukaryota</taxon>
        <taxon>Sar</taxon>
        <taxon>Stramenopiles</taxon>
        <taxon>Oomycota</taxon>
        <taxon>Peronosporomycetes</taxon>
        <taxon>Peronosporales</taxon>
        <taxon>Peronosporaceae</taxon>
        <taxon>Phytophthora</taxon>
    </lineage>
</organism>
<dbReference type="AlphaFoldDB" id="A0A2P4X4I7"/>
<proteinExistence type="predicted"/>
<dbReference type="EMBL" id="NCKW01016866">
    <property type="protein sequence ID" value="POM60456.1"/>
    <property type="molecule type" value="Genomic_DNA"/>
</dbReference>
<keyword evidence="2" id="KW-1185">Reference proteome</keyword>
<evidence type="ECO:0000313" key="1">
    <source>
        <dbReference type="EMBL" id="POM60456.1"/>
    </source>
</evidence>
<gene>
    <name evidence="1" type="ORF">PHPALM_30693</name>
</gene>
<accession>A0A2P4X4I7</accession>
<dbReference type="PANTHER" id="PTHR33050:SF7">
    <property type="entry name" value="RIBONUCLEASE H"/>
    <property type="match status" value="1"/>
</dbReference>
<protein>
    <submittedName>
        <fullName evidence="1">Uncharacterized protein</fullName>
    </submittedName>
</protein>
<dbReference type="InterPro" id="IPR052055">
    <property type="entry name" value="Hepadnavirus_pol/RT"/>
</dbReference>